<organism evidence="1 2">
    <name type="scientific">Achromobacter pulmonis</name>
    <dbReference type="NCBI Taxonomy" id="1389932"/>
    <lineage>
        <taxon>Bacteria</taxon>
        <taxon>Pseudomonadati</taxon>
        <taxon>Pseudomonadota</taxon>
        <taxon>Betaproteobacteria</taxon>
        <taxon>Burkholderiales</taxon>
        <taxon>Alcaligenaceae</taxon>
        <taxon>Achromobacter</taxon>
    </lineage>
</organism>
<keyword evidence="2" id="KW-1185">Reference proteome</keyword>
<protein>
    <submittedName>
        <fullName evidence="1">Uncharacterized protein</fullName>
    </submittedName>
</protein>
<dbReference type="EMBL" id="POQS01000003">
    <property type="protein sequence ID" value="PND33751.1"/>
    <property type="molecule type" value="Genomic_DNA"/>
</dbReference>
<dbReference type="Proteomes" id="UP000235994">
    <property type="component" value="Unassembled WGS sequence"/>
</dbReference>
<comment type="caution">
    <text evidence="1">The sequence shown here is derived from an EMBL/GenBank/DDBJ whole genome shotgun (WGS) entry which is preliminary data.</text>
</comment>
<evidence type="ECO:0000313" key="1">
    <source>
        <dbReference type="EMBL" id="PND33751.1"/>
    </source>
</evidence>
<gene>
    <name evidence="1" type="ORF">C1I89_15030</name>
</gene>
<reference evidence="1 2" key="1">
    <citation type="submission" date="2018-01" db="EMBL/GenBank/DDBJ databases">
        <title>The draft genome of an aniline degradation strain ANB-1.</title>
        <authorList>
            <person name="Zhang L."/>
            <person name="Jiang J."/>
        </authorList>
    </citation>
    <scope>NUCLEOTIDE SEQUENCE [LARGE SCALE GENOMIC DNA]</scope>
    <source>
        <strain evidence="1 2">ANB-1</strain>
    </source>
</reference>
<name>A0A2N8KJX7_9BURK</name>
<accession>A0A2N8KJX7</accession>
<sequence length="127" mass="14048">MKAQAIPFGAALVAVFNRLGAMYRAGLVRRTAEYLERHREPVAAVRLARDLEAPLYLVRDTLRQLEQAGRVAVVAHTVPEGRAYRPVEIGICEWCGQLDHHLVAGECPSCRPGVQDAARPAHARRIC</sequence>
<evidence type="ECO:0000313" key="2">
    <source>
        <dbReference type="Proteomes" id="UP000235994"/>
    </source>
</evidence>
<dbReference type="RefSeq" id="WP_102773500.1">
    <property type="nucleotide sequence ID" value="NZ_POQS01000003.1"/>
</dbReference>
<proteinExistence type="predicted"/>
<dbReference type="AlphaFoldDB" id="A0A2N8KJX7"/>